<evidence type="ECO:0000259" key="7">
    <source>
        <dbReference type="Pfam" id="PF01432"/>
    </source>
</evidence>
<dbReference type="RefSeq" id="WP_338636647.1">
    <property type="nucleotide sequence ID" value="NZ_CP146516.1"/>
</dbReference>
<protein>
    <recommendedName>
        <fullName evidence="7">Peptidase M3A/M3B catalytic domain-containing protein</fullName>
    </recommendedName>
</protein>
<dbReference type="PANTHER" id="PTHR11804">
    <property type="entry name" value="PROTEASE M3 THIMET OLIGOPEPTIDASE-RELATED"/>
    <property type="match status" value="1"/>
</dbReference>
<dbReference type="SUPFAM" id="SSF55486">
    <property type="entry name" value="Metalloproteases ('zincins'), catalytic domain"/>
    <property type="match status" value="1"/>
</dbReference>
<evidence type="ECO:0000256" key="1">
    <source>
        <dbReference type="ARBA" id="ARBA00022670"/>
    </source>
</evidence>
<evidence type="ECO:0000256" key="2">
    <source>
        <dbReference type="ARBA" id="ARBA00022723"/>
    </source>
</evidence>
<dbReference type="Proteomes" id="UP000253934">
    <property type="component" value="Unassembled WGS sequence"/>
</dbReference>
<dbReference type="InterPro" id="IPR001567">
    <property type="entry name" value="Pept_M3A_M3B_dom"/>
</dbReference>
<accession>A0A369L156</accession>
<dbReference type="PANTHER" id="PTHR11804:SF48">
    <property type="entry name" value="PUTATIVE-RELATED"/>
    <property type="match status" value="1"/>
</dbReference>
<dbReference type="AlphaFoldDB" id="A0A369L156"/>
<dbReference type="InterPro" id="IPR045090">
    <property type="entry name" value="Pept_M3A_M3B"/>
</dbReference>
<comment type="caution">
    <text evidence="8">The sequence shown here is derived from an EMBL/GenBank/DDBJ whole genome shotgun (WGS) entry which is preliminary data.</text>
</comment>
<comment type="similarity">
    <text evidence="6">Belongs to the peptidase M3 family.</text>
</comment>
<sequence>MPQSYPCIETKKRIFLKPQFNPLKKSDVKELLKQLLNEVPVDFKSAATWFGLFHEASCAISEVHSQLELNLSFNVQDHKAELQLKEFEENILSELLSVRSALMDIYMSSPWRNSMHFYDNDRILKDLSIRKIYTNKEITLLQIEENQLIRDYKKFAHTAKTHFEGRSVLVSSVIGKMNDPDLNTRKSAFFAYWNFVKANEEKYQSIFESLLINRRKQAEVVNAKSYVDIAFSELGRIDYGVAECSQFRQSILQEVIPVIKNLSKLQQESLNEDSISPWDISIWPDLMPKKSPANGNLNELVASVQNITSKIHPAFGKLFHEMRKKNLIDIFPRKGKAPGAFCVTFQESGYPFVFGNFSGTFKDALTFLHEFGHAIHGYAVSNIQNVLLRHPGFEFCEVASIGFELLASRFFSDLWVNKEDSTKALAFHFFNMLHFWPFMAMIDEWQHVIYTCKDLPSAEQRNKIWLDISRKYRPHVNWCGFEDLEELGWVSRPHIFTSPFYYIDYGIAQSGAIQLWKKSKVNFAETVNNYIAGLSLGAQKSLPDLFEATGLKFDFSRKMMKNLCEDIQEEIMKVSAK</sequence>
<keyword evidence="3 6" id="KW-0378">Hydrolase</keyword>
<dbReference type="GO" id="GO:0006508">
    <property type="term" value="P:proteolysis"/>
    <property type="evidence" value="ECO:0007669"/>
    <property type="project" value="UniProtKB-KW"/>
</dbReference>
<evidence type="ECO:0000256" key="5">
    <source>
        <dbReference type="ARBA" id="ARBA00023049"/>
    </source>
</evidence>
<evidence type="ECO:0000256" key="3">
    <source>
        <dbReference type="ARBA" id="ARBA00022801"/>
    </source>
</evidence>
<evidence type="ECO:0000313" key="9">
    <source>
        <dbReference type="Proteomes" id="UP000253934"/>
    </source>
</evidence>
<keyword evidence="5 6" id="KW-0482">Metalloprotease</keyword>
<name>A0A369L156_9BACT</name>
<organism evidence="8 9">
    <name type="scientific">Spirobacillus cienkowskii</name>
    <dbReference type="NCBI Taxonomy" id="495820"/>
    <lineage>
        <taxon>Bacteria</taxon>
        <taxon>Pseudomonadati</taxon>
        <taxon>Bdellovibrionota</taxon>
        <taxon>Oligoflexia</taxon>
        <taxon>Silvanigrellales</taxon>
        <taxon>Spirobacillus</taxon>
    </lineage>
</organism>
<reference evidence="8" key="1">
    <citation type="submission" date="2018-04" db="EMBL/GenBank/DDBJ databases">
        <title>Draft genome sequence of the Candidatus Spirobacillus cienkowskii, a pathogen of freshwater Daphnia species, reconstructed from hemolymph metagenomic reads.</title>
        <authorList>
            <person name="Bresciani L."/>
            <person name="Lemos L.N."/>
            <person name="Wale N."/>
            <person name="Lin J.Y."/>
            <person name="Fernandes G.R."/>
            <person name="Duffy M.A."/>
            <person name="Rodrigues J.M."/>
        </authorList>
    </citation>
    <scope>NUCLEOTIDE SEQUENCE [LARGE SCALE GENOMIC DNA]</scope>
    <source>
        <strain evidence="8">Binning01</strain>
    </source>
</reference>
<dbReference type="GO" id="GO:0046872">
    <property type="term" value="F:metal ion binding"/>
    <property type="evidence" value="ECO:0007669"/>
    <property type="project" value="UniProtKB-UniRule"/>
</dbReference>
<evidence type="ECO:0000256" key="6">
    <source>
        <dbReference type="RuleBase" id="RU003435"/>
    </source>
</evidence>
<evidence type="ECO:0000256" key="4">
    <source>
        <dbReference type="ARBA" id="ARBA00022833"/>
    </source>
</evidence>
<dbReference type="GO" id="GO:0006518">
    <property type="term" value="P:peptide metabolic process"/>
    <property type="evidence" value="ECO:0007669"/>
    <property type="project" value="TreeGrafter"/>
</dbReference>
<keyword evidence="1 6" id="KW-0645">Protease</keyword>
<dbReference type="GO" id="GO:0004222">
    <property type="term" value="F:metalloendopeptidase activity"/>
    <property type="evidence" value="ECO:0007669"/>
    <property type="project" value="InterPro"/>
</dbReference>
<feature type="domain" description="Peptidase M3A/M3B catalytic" evidence="7">
    <location>
        <begin position="177"/>
        <end position="561"/>
    </location>
</feature>
<dbReference type="Gene3D" id="1.10.1370.30">
    <property type="match status" value="1"/>
</dbReference>
<dbReference type="Pfam" id="PF01432">
    <property type="entry name" value="Peptidase_M3"/>
    <property type="match status" value="1"/>
</dbReference>
<keyword evidence="4 6" id="KW-0862">Zinc</keyword>
<dbReference type="EMBL" id="QOVW01000005">
    <property type="protein sequence ID" value="RDB37206.1"/>
    <property type="molecule type" value="Genomic_DNA"/>
</dbReference>
<proteinExistence type="inferred from homology"/>
<keyword evidence="2 6" id="KW-0479">Metal-binding</keyword>
<keyword evidence="9" id="KW-1185">Reference proteome</keyword>
<evidence type="ECO:0000313" key="8">
    <source>
        <dbReference type="EMBL" id="RDB37206.1"/>
    </source>
</evidence>
<gene>
    <name evidence="8" type="ORF">DCC88_01220</name>
</gene>
<comment type="cofactor">
    <cofactor evidence="6">
        <name>Zn(2+)</name>
        <dbReference type="ChEBI" id="CHEBI:29105"/>
    </cofactor>
    <text evidence="6">Binds 1 zinc ion.</text>
</comment>